<organism evidence="10 11">
    <name type="scientific">Taurinivorans muris</name>
    <dbReference type="NCBI Taxonomy" id="2787751"/>
    <lineage>
        <taxon>Bacteria</taxon>
        <taxon>Pseudomonadati</taxon>
        <taxon>Thermodesulfobacteriota</taxon>
        <taxon>Desulfovibrionia</taxon>
        <taxon>Desulfovibrionales</taxon>
        <taxon>Desulfovibrionaceae</taxon>
        <taxon>Taurinivorans</taxon>
    </lineage>
</organism>
<feature type="region of interest" description="Disordered" evidence="8">
    <location>
        <begin position="1"/>
        <end position="74"/>
    </location>
</feature>
<feature type="domain" description="Flagellar motor switch protein FliN-like C-terminal" evidence="9">
    <location>
        <begin position="101"/>
        <end position="170"/>
    </location>
</feature>
<keyword evidence="10" id="KW-0966">Cell projection</keyword>
<dbReference type="InterPro" id="IPR051469">
    <property type="entry name" value="FliN/MopA/SpaO"/>
</dbReference>
<evidence type="ECO:0000256" key="5">
    <source>
        <dbReference type="ARBA" id="ARBA00022500"/>
    </source>
</evidence>
<evidence type="ECO:0000256" key="1">
    <source>
        <dbReference type="ARBA" id="ARBA00004413"/>
    </source>
</evidence>
<name>A0ABY5Y4F6_9BACT</name>
<keyword evidence="4" id="KW-1003">Cell membrane</keyword>
<dbReference type="PANTHER" id="PTHR43484:SF1">
    <property type="entry name" value="FLAGELLAR MOTOR SWITCH PROTEIN FLIN"/>
    <property type="match status" value="1"/>
</dbReference>
<gene>
    <name evidence="10" type="primary">fliN</name>
    <name evidence="10" type="ORF">JBF11_04535</name>
</gene>
<evidence type="ECO:0000259" key="9">
    <source>
        <dbReference type="Pfam" id="PF01052"/>
    </source>
</evidence>
<dbReference type="InterPro" id="IPR001543">
    <property type="entry name" value="FliN-like_C"/>
</dbReference>
<dbReference type="PANTHER" id="PTHR43484">
    <property type="match status" value="1"/>
</dbReference>
<keyword evidence="7" id="KW-0472">Membrane</keyword>
<keyword evidence="6" id="KW-0283">Flagellar rotation</keyword>
<dbReference type="Gene3D" id="2.30.330.10">
    <property type="entry name" value="SpoA-like"/>
    <property type="match status" value="1"/>
</dbReference>
<dbReference type="InterPro" id="IPR001172">
    <property type="entry name" value="FliN_T3SS_HrcQb"/>
</dbReference>
<dbReference type="InterPro" id="IPR012826">
    <property type="entry name" value="FliN"/>
</dbReference>
<protein>
    <recommendedName>
        <fullName evidence="3">Flagellar motor switch protein FliN</fullName>
    </recommendedName>
</protein>
<keyword evidence="11" id="KW-1185">Reference proteome</keyword>
<dbReference type="SUPFAM" id="SSF101801">
    <property type="entry name" value="Surface presentation of antigens (SPOA)"/>
    <property type="match status" value="1"/>
</dbReference>
<dbReference type="Proteomes" id="UP001058120">
    <property type="component" value="Chromosome"/>
</dbReference>
<evidence type="ECO:0000256" key="8">
    <source>
        <dbReference type="SAM" id="MobiDB-lite"/>
    </source>
</evidence>
<evidence type="ECO:0000313" key="10">
    <source>
        <dbReference type="EMBL" id="UWX06577.1"/>
    </source>
</evidence>
<evidence type="ECO:0000313" key="11">
    <source>
        <dbReference type="Proteomes" id="UP001058120"/>
    </source>
</evidence>
<keyword evidence="5" id="KW-0145">Chemotaxis</keyword>
<keyword evidence="10" id="KW-0969">Cilium</keyword>
<proteinExistence type="inferred from homology"/>
<sequence length="180" mass="19933">MSQEEMSEDERLAAEWAASLEAEAENNKELDEENFGENAPADDDAKLAEEWAAALATDEQEQSKKKNRQLAAEVSEPSYKNLTDVAKITPQDNQKRELDFILDIPLDVSAELGKTRLLIKDLLQLGQGSVIELNKLAGEPLEIFVNGKLVARGEAVVVNEKFGVRLTDIISPIERITQLS</sequence>
<evidence type="ECO:0000256" key="2">
    <source>
        <dbReference type="ARBA" id="ARBA00009226"/>
    </source>
</evidence>
<dbReference type="InterPro" id="IPR036429">
    <property type="entry name" value="SpoA-like_sf"/>
</dbReference>
<dbReference type="NCBIfam" id="TIGR02480">
    <property type="entry name" value="fliN"/>
    <property type="match status" value="1"/>
</dbReference>
<evidence type="ECO:0000256" key="6">
    <source>
        <dbReference type="ARBA" id="ARBA00022779"/>
    </source>
</evidence>
<comment type="similarity">
    <text evidence="2">Belongs to the FliN/MopA/SpaO family.</text>
</comment>
<keyword evidence="10" id="KW-0282">Flagellum</keyword>
<accession>A0ABY5Y4F6</accession>
<dbReference type="Pfam" id="PF01052">
    <property type="entry name" value="FliMN_C"/>
    <property type="match status" value="1"/>
</dbReference>
<dbReference type="EMBL" id="CP065938">
    <property type="protein sequence ID" value="UWX06577.1"/>
    <property type="molecule type" value="Genomic_DNA"/>
</dbReference>
<comment type="subcellular location">
    <subcellularLocation>
        <location evidence="1">Cell membrane</location>
        <topology evidence="1">Peripheral membrane protein</topology>
        <orientation evidence="1">Cytoplasmic side</orientation>
    </subcellularLocation>
</comment>
<evidence type="ECO:0000256" key="4">
    <source>
        <dbReference type="ARBA" id="ARBA00022475"/>
    </source>
</evidence>
<evidence type="ECO:0000256" key="7">
    <source>
        <dbReference type="ARBA" id="ARBA00023136"/>
    </source>
</evidence>
<reference evidence="10" key="1">
    <citation type="submission" date="2020-12" db="EMBL/GenBank/DDBJ databases">
        <title>Taurinivorans muris gen. nov., sp. nov., fundamental and realized metabolic niche of a ubiquitous sulfidogenic bacterium in the murine intestine.</title>
        <authorList>
            <person name="Ye H."/>
            <person name="Hanson B.T."/>
            <person name="Loy A."/>
        </authorList>
    </citation>
    <scope>NUCLEOTIDE SEQUENCE</scope>
    <source>
        <strain evidence="10">LT0009</strain>
    </source>
</reference>
<dbReference type="PRINTS" id="PR00956">
    <property type="entry name" value="FLGMOTORFLIN"/>
</dbReference>
<evidence type="ECO:0000256" key="3">
    <source>
        <dbReference type="ARBA" id="ARBA00021897"/>
    </source>
</evidence>
<dbReference type="RefSeq" id="WP_334316188.1">
    <property type="nucleotide sequence ID" value="NZ_CP065938.1"/>
</dbReference>